<evidence type="ECO:0000256" key="1">
    <source>
        <dbReference type="SAM" id="MobiDB-lite"/>
    </source>
</evidence>
<dbReference type="Pfam" id="PF04860">
    <property type="entry name" value="Phage_portal"/>
    <property type="match status" value="1"/>
</dbReference>
<dbReference type="Proteomes" id="UP000198310">
    <property type="component" value="Unassembled WGS sequence"/>
</dbReference>
<gene>
    <name evidence="2" type="ORF">SAMN06269173_11173</name>
</gene>
<dbReference type="RefSeq" id="WP_179225576.1">
    <property type="nucleotide sequence ID" value="NZ_FZNS01000011.1"/>
</dbReference>
<dbReference type="InterPro" id="IPR006944">
    <property type="entry name" value="Phage/GTA_portal"/>
</dbReference>
<keyword evidence="3" id="KW-1185">Reference proteome</keyword>
<dbReference type="AlphaFoldDB" id="A0A239AAH7"/>
<accession>A0A239AAH7</accession>
<reference evidence="3" key="1">
    <citation type="submission" date="2017-06" db="EMBL/GenBank/DDBJ databases">
        <authorList>
            <person name="Varghese N."/>
            <person name="Submissions S."/>
        </authorList>
    </citation>
    <scope>NUCLEOTIDE SEQUENCE [LARGE SCALE GENOMIC DNA]</scope>
    <source>
        <strain evidence="3">DSM 28041</strain>
    </source>
</reference>
<protein>
    <submittedName>
        <fullName evidence="2">Phage portal protein, HK97 family</fullName>
    </submittedName>
</protein>
<organism evidence="2 3">
    <name type="scientific">Hymenobacter mucosus</name>
    <dbReference type="NCBI Taxonomy" id="1411120"/>
    <lineage>
        <taxon>Bacteria</taxon>
        <taxon>Pseudomonadati</taxon>
        <taxon>Bacteroidota</taxon>
        <taxon>Cytophagia</taxon>
        <taxon>Cytophagales</taxon>
        <taxon>Hymenobacteraceae</taxon>
        <taxon>Hymenobacter</taxon>
    </lineage>
</organism>
<evidence type="ECO:0000313" key="3">
    <source>
        <dbReference type="Proteomes" id="UP000198310"/>
    </source>
</evidence>
<sequence>MKLPDIVNAALQTFGLGSSGLTKYDQNFLQQVMGEKALVGFDSIGRTNPLYQMVGNDATYLSPEQQKLRQRLVGQFGRANSYFATKAASLPLNLWTRGTDGKPKQEPYDAPLLDLLWQPNPMTSYSTFMWQISSFWHGEGTVPIWANRLDSGPNKGRPQELWILPPPCVKPMGGGYMEPVTSYRYTPDPAKPNEYIDLDPSELLFLKNGALPGEARGTSTAQSAYREVTTDKSTSDAQNSLMQHGGPPGIISFPPDKDTAITLSAPTIFDIRNRFDTRYSGPENRGKIPIVTEKVEFVSTGATAVDLAILELRMANFREVCGWFGFSSVLLGDMEASTDNNYQNARKAFYTDALVPYANSNAGELSRWLCPLFGYKPKQAWLEVDTSGIPELQEDKKAETERIMSMYLLPIERRVEMLGETPDPAFKGYLIPAGLQYFKNAQELSESLTDEGQKLLGRYNEYPGVSAE</sequence>
<feature type="region of interest" description="Disordered" evidence="1">
    <location>
        <begin position="230"/>
        <end position="252"/>
    </location>
</feature>
<dbReference type="EMBL" id="FZNS01000011">
    <property type="protein sequence ID" value="SNR92068.1"/>
    <property type="molecule type" value="Genomic_DNA"/>
</dbReference>
<name>A0A239AAH7_9BACT</name>
<evidence type="ECO:0000313" key="2">
    <source>
        <dbReference type="EMBL" id="SNR92068.1"/>
    </source>
</evidence>
<proteinExistence type="predicted"/>